<evidence type="ECO:0000313" key="1">
    <source>
        <dbReference type="EMBL" id="KAI4463232.1"/>
    </source>
</evidence>
<keyword evidence="2" id="KW-1185">Reference proteome</keyword>
<sequence>MAAMIAQEEEAMDIGTTRIDGGQKRRLEDSSATTSSSGENCDGEEVWMEKEARRARADPNKKKATSVDMEAANDGQDSVKSSTAASESKRPKKASSTNEGRSQSAGSSKVEPPTRRSSPPTMTVNIPLEMGVYCAVYGCVGSRESKHRFPNPIKYPELFKRWILSCGRPELLERAAMNVYGNCRVCRKHFGDDSFGRNNVLLKTAYPTLYLPEPCELTISQPPDKNGSIINNISTNAGIVIGESTSTVKQSNSESIGEELCMPSTSRDTFIPTPKAPSNSESIGEELCMPSTSRDTFIPTPKAPSKFTKVADYLFYYVGVKINILTAIGINKVNKLSPKSKFLYTKACSYRKKLSALSRAHKKLKAKNRLKKPLVDETLQLTSKLDRVRARFFQSQLENFKRKSTGRRYMIDDKVLALALQKQCGSGYRLLSNIFDLPTKGTLQRMLNKVDIKPGLNSAVLELFKAAKLKTTLDKYCILMFDEISITPHLQYNAKEDMVEGFEDFGYRSTTKIADHIQVR</sequence>
<comment type="caution">
    <text evidence="1">The sequence shown here is derived from an EMBL/GenBank/DDBJ whole genome shotgun (WGS) entry which is preliminary data.</text>
</comment>
<protein>
    <submittedName>
        <fullName evidence="1">Thap domain</fullName>
    </submittedName>
</protein>
<gene>
    <name evidence="1" type="ORF">MML48_4g00000645</name>
</gene>
<accession>A0ACB9T8W2</accession>
<evidence type="ECO:0000313" key="2">
    <source>
        <dbReference type="Proteomes" id="UP001056778"/>
    </source>
</evidence>
<dbReference type="Proteomes" id="UP001056778">
    <property type="component" value="Chromosome 4"/>
</dbReference>
<reference evidence="1" key="1">
    <citation type="submission" date="2022-04" db="EMBL/GenBank/DDBJ databases">
        <title>Chromosome-scale genome assembly of Holotrichia oblita Faldermann.</title>
        <authorList>
            <person name="Rongchong L."/>
        </authorList>
    </citation>
    <scope>NUCLEOTIDE SEQUENCE</scope>
    <source>
        <strain evidence="1">81SQS9</strain>
    </source>
</reference>
<dbReference type="EMBL" id="CM043018">
    <property type="protein sequence ID" value="KAI4463232.1"/>
    <property type="molecule type" value="Genomic_DNA"/>
</dbReference>
<proteinExistence type="predicted"/>
<organism evidence="1 2">
    <name type="scientific">Holotrichia oblita</name>
    <name type="common">Chafer beetle</name>
    <dbReference type="NCBI Taxonomy" id="644536"/>
    <lineage>
        <taxon>Eukaryota</taxon>
        <taxon>Metazoa</taxon>
        <taxon>Ecdysozoa</taxon>
        <taxon>Arthropoda</taxon>
        <taxon>Hexapoda</taxon>
        <taxon>Insecta</taxon>
        <taxon>Pterygota</taxon>
        <taxon>Neoptera</taxon>
        <taxon>Endopterygota</taxon>
        <taxon>Coleoptera</taxon>
        <taxon>Polyphaga</taxon>
        <taxon>Scarabaeiformia</taxon>
        <taxon>Scarabaeidae</taxon>
        <taxon>Melolonthinae</taxon>
        <taxon>Holotrichia</taxon>
    </lineage>
</organism>
<name>A0ACB9T8W2_HOLOL</name>